<keyword evidence="5 6" id="KW-0472">Membrane</keyword>
<protein>
    <recommendedName>
        <fullName evidence="6">ALA-interacting subunit</fullName>
    </recommendedName>
</protein>
<dbReference type="EMBL" id="JAUIZM010000005">
    <property type="protein sequence ID" value="KAK1384547.1"/>
    <property type="molecule type" value="Genomic_DNA"/>
</dbReference>
<dbReference type="GO" id="GO:0005794">
    <property type="term" value="C:Golgi apparatus"/>
    <property type="evidence" value="ECO:0007669"/>
    <property type="project" value="TreeGrafter"/>
</dbReference>
<dbReference type="PIRSF" id="PIRSF015840">
    <property type="entry name" value="DUF284_TM_euk"/>
    <property type="match status" value="1"/>
</dbReference>
<accession>A0AAD8IEQ4</accession>
<feature type="transmembrane region" description="Helical" evidence="7">
    <location>
        <begin position="302"/>
        <end position="323"/>
    </location>
</feature>
<dbReference type="PANTHER" id="PTHR10926">
    <property type="entry name" value="CELL CYCLE CONTROL PROTEIN 50"/>
    <property type="match status" value="1"/>
</dbReference>
<dbReference type="Pfam" id="PF03381">
    <property type="entry name" value="CDC50"/>
    <property type="match status" value="1"/>
</dbReference>
<evidence type="ECO:0000313" key="9">
    <source>
        <dbReference type="Proteomes" id="UP001237642"/>
    </source>
</evidence>
<evidence type="ECO:0000256" key="1">
    <source>
        <dbReference type="ARBA" id="ARBA00004370"/>
    </source>
</evidence>
<name>A0AAD8IEQ4_9APIA</name>
<comment type="caution">
    <text evidence="8">The sequence shown here is derived from an EMBL/GenBank/DDBJ whole genome shotgun (WGS) entry which is preliminary data.</text>
</comment>
<gene>
    <name evidence="8" type="ORF">POM88_022282</name>
</gene>
<dbReference type="GO" id="GO:0005783">
    <property type="term" value="C:endoplasmic reticulum"/>
    <property type="evidence" value="ECO:0007669"/>
    <property type="project" value="TreeGrafter"/>
</dbReference>
<evidence type="ECO:0000256" key="4">
    <source>
        <dbReference type="ARBA" id="ARBA00022989"/>
    </source>
</evidence>
<dbReference type="PANTHER" id="PTHR10926:SF72">
    <property type="entry name" value="ALA-INTERACTING SUBUNIT"/>
    <property type="match status" value="1"/>
</dbReference>
<feature type="transmembrane region" description="Helical" evidence="7">
    <location>
        <begin position="40"/>
        <end position="62"/>
    </location>
</feature>
<reference evidence="8" key="1">
    <citation type="submission" date="2023-02" db="EMBL/GenBank/DDBJ databases">
        <title>Genome of toxic invasive species Heracleum sosnowskyi carries increased number of genes despite the absence of recent whole-genome duplications.</title>
        <authorList>
            <person name="Schelkunov M."/>
            <person name="Shtratnikova V."/>
            <person name="Makarenko M."/>
            <person name="Klepikova A."/>
            <person name="Omelchenko D."/>
            <person name="Novikova G."/>
            <person name="Obukhova E."/>
            <person name="Bogdanov V."/>
            <person name="Penin A."/>
            <person name="Logacheva M."/>
        </authorList>
    </citation>
    <scope>NUCLEOTIDE SEQUENCE</scope>
    <source>
        <strain evidence="8">Hsosn_3</strain>
        <tissue evidence="8">Leaf</tissue>
    </source>
</reference>
<evidence type="ECO:0000256" key="5">
    <source>
        <dbReference type="ARBA" id="ARBA00023136"/>
    </source>
</evidence>
<organism evidence="8 9">
    <name type="scientific">Heracleum sosnowskyi</name>
    <dbReference type="NCBI Taxonomy" id="360622"/>
    <lineage>
        <taxon>Eukaryota</taxon>
        <taxon>Viridiplantae</taxon>
        <taxon>Streptophyta</taxon>
        <taxon>Embryophyta</taxon>
        <taxon>Tracheophyta</taxon>
        <taxon>Spermatophyta</taxon>
        <taxon>Magnoliopsida</taxon>
        <taxon>eudicotyledons</taxon>
        <taxon>Gunneridae</taxon>
        <taxon>Pentapetalae</taxon>
        <taxon>asterids</taxon>
        <taxon>campanulids</taxon>
        <taxon>Apiales</taxon>
        <taxon>Apiaceae</taxon>
        <taxon>Apioideae</taxon>
        <taxon>apioid superclade</taxon>
        <taxon>Tordylieae</taxon>
        <taxon>Tordyliinae</taxon>
        <taxon>Heracleum</taxon>
    </lineage>
</organism>
<evidence type="ECO:0000256" key="6">
    <source>
        <dbReference type="PIRNR" id="PIRNR015840"/>
    </source>
</evidence>
<evidence type="ECO:0000256" key="2">
    <source>
        <dbReference type="ARBA" id="ARBA00009457"/>
    </source>
</evidence>
<keyword evidence="9" id="KW-1185">Reference proteome</keyword>
<comment type="similarity">
    <text evidence="2 6">Belongs to the CDC50/LEM3 family.</text>
</comment>
<sequence length="345" mass="39940">MRDTDEASDQPSRENPKKHMYFRLTQQELCAWKPILTPGWVVSIFIILGVIFIPIGLLTLYASEHVEELVERYDVDCLPSTDKNKILGYIRDSSTNKTCTKTFRVQKKMKKPVYVYYQLHHFYQNHRRYVRSRSDKQLRSTEHEYETKECLPLATVNNESKPIVPCGLIAWSLFNDTYKFVVNNKVVEVDKKDIAWKSDKNHKFGSEVYPKNFQSSGMVGGGKLNESIPLNKQEDLIVWMRTAAFSTFRKLYGKIKMDVEANSNITVVIQNNFNIYEFGGKKQLVLSTSSWTVGNNQFLGRAYLFVGGFSLFFAISFTFVYVLKPRPLGDPAYFSWNNYPGIDEN</sequence>
<dbReference type="GO" id="GO:0005886">
    <property type="term" value="C:plasma membrane"/>
    <property type="evidence" value="ECO:0007669"/>
    <property type="project" value="TreeGrafter"/>
</dbReference>
<dbReference type="AlphaFoldDB" id="A0AAD8IEQ4"/>
<evidence type="ECO:0000256" key="3">
    <source>
        <dbReference type="ARBA" id="ARBA00022692"/>
    </source>
</evidence>
<keyword evidence="4 7" id="KW-1133">Transmembrane helix</keyword>
<keyword evidence="3 7" id="KW-0812">Transmembrane</keyword>
<evidence type="ECO:0000256" key="7">
    <source>
        <dbReference type="SAM" id="Phobius"/>
    </source>
</evidence>
<evidence type="ECO:0000313" key="8">
    <source>
        <dbReference type="EMBL" id="KAK1384547.1"/>
    </source>
</evidence>
<comment type="subcellular location">
    <subcellularLocation>
        <location evidence="1">Membrane</location>
    </subcellularLocation>
</comment>
<proteinExistence type="inferred from homology"/>
<reference evidence="8" key="2">
    <citation type="submission" date="2023-05" db="EMBL/GenBank/DDBJ databases">
        <authorList>
            <person name="Schelkunov M.I."/>
        </authorList>
    </citation>
    <scope>NUCLEOTIDE SEQUENCE</scope>
    <source>
        <strain evidence="8">Hsosn_3</strain>
        <tissue evidence="8">Leaf</tissue>
    </source>
</reference>
<dbReference type="Proteomes" id="UP001237642">
    <property type="component" value="Unassembled WGS sequence"/>
</dbReference>
<dbReference type="InterPro" id="IPR005045">
    <property type="entry name" value="CDC50/LEM3_fam"/>
</dbReference>